<name>A0A1G1XMX0_9BACT</name>
<evidence type="ECO:0000313" key="3">
    <source>
        <dbReference type="Proteomes" id="UP000176498"/>
    </source>
</evidence>
<dbReference type="Pfam" id="PF10108">
    <property type="entry name" value="DNA_pol_B_exo2"/>
    <property type="match status" value="1"/>
</dbReference>
<dbReference type="InterPro" id="IPR012337">
    <property type="entry name" value="RNaseH-like_sf"/>
</dbReference>
<dbReference type="Gene3D" id="3.30.420.10">
    <property type="entry name" value="Ribonuclease H-like superfamily/Ribonuclease H"/>
    <property type="match status" value="1"/>
</dbReference>
<reference evidence="2 3" key="1">
    <citation type="journal article" date="2016" name="Nat. Commun.">
        <title>Thousands of microbial genomes shed light on interconnected biogeochemical processes in an aquifer system.</title>
        <authorList>
            <person name="Anantharaman K."/>
            <person name="Brown C.T."/>
            <person name="Hug L.A."/>
            <person name="Sharon I."/>
            <person name="Castelle C.J."/>
            <person name="Probst A.J."/>
            <person name="Thomas B.C."/>
            <person name="Singh A."/>
            <person name="Wilkins M.J."/>
            <person name="Karaoz U."/>
            <person name="Brodie E.L."/>
            <person name="Williams K.H."/>
            <person name="Hubbard S.S."/>
            <person name="Banfield J.F."/>
        </authorList>
    </citation>
    <scope>NUCLEOTIDE SEQUENCE [LARGE SCALE GENOMIC DNA]</scope>
</reference>
<dbReference type="AlphaFoldDB" id="A0A1G1XMX0"/>
<gene>
    <name evidence="2" type="ORF">A2Y82_00995</name>
</gene>
<proteinExistence type="predicted"/>
<evidence type="ECO:0000313" key="2">
    <source>
        <dbReference type="EMBL" id="OGY41465.1"/>
    </source>
</evidence>
<evidence type="ECO:0000259" key="1">
    <source>
        <dbReference type="Pfam" id="PF10108"/>
    </source>
</evidence>
<accession>A0A1G1XMX0</accession>
<sequence length="239" mass="27324">MTAKLIFDIETIGEDWESLDETTQEALTRWIKRESFSEEAYKSALANVKEGLGFSPYTGQIVVIGVLELETNRGAVYYQAPGEKIEDFEENGIKFKALTEKDMLFNFWQGAIEYSEFISFNGRGFDAPYLMIRSAANEIMPTKDLMSNRYLNSQKFNAVHIDLMDQLIFYGAVGRRPSLHLACRALGIKSPKANGVKGDEISGLFNNKEYQKIARYNVGDLIATKELYKKWDQYFNLKK</sequence>
<organism evidence="2 3">
    <name type="scientific">Candidatus Buchananbacteria bacterium RBG_13_36_9</name>
    <dbReference type="NCBI Taxonomy" id="1797530"/>
    <lineage>
        <taxon>Bacteria</taxon>
        <taxon>Candidatus Buchananiibacteriota</taxon>
    </lineage>
</organism>
<protein>
    <recommendedName>
        <fullName evidence="1">Predicted 3'-5' exonuclease PolB-like domain-containing protein</fullName>
    </recommendedName>
</protein>
<dbReference type="InterPro" id="IPR036397">
    <property type="entry name" value="RNaseH_sf"/>
</dbReference>
<dbReference type="InterPro" id="IPR019288">
    <property type="entry name" value="3'-5'_exonuclease_PolB-like"/>
</dbReference>
<dbReference type="GO" id="GO:0003676">
    <property type="term" value="F:nucleic acid binding"/>
    <property type="evidence" value="ECO:0007669"/>
    <property type="project" value="InterPro"/>
</dbReference>
<dbReference type="Proteomes" id="UP000176498">
    <property type="component" value="Unassembled WGS sequence"/>
</dbReference>
<comment type="caution">
    <text evidence="2">The sequence shown here is derived from an EMBL/GenBank/DDBJ whole genome shotgun (WGS) entry which is preliminary data.</text>
</comment>
<dbReference type="EMBL" id="MHHZ01000018">
    <property type="protein sequence ID" value="OGY41465.1"/>
    <property type="molecule type" value="Genomic_DNA"/>
</dbReference>
<feature type="domain" description="Predicted 3'-5' exonuclease PolB-like" evidence="1">
    <location>
        <begin position="93"/>
        <end position="230"/>
    </location>
</feature>
<dbReference type="SUPFAM" id="SSF53098">
    <property type="entry name" value="Ribonuclease H-like"/>
    <property type="match status" value="1"/>
</dbReference>